<proteinExistence type="predicted"/>
<accession>A0A8J9VBU0</accession>
<dbReference type="AlphaFoldDB" id="A0A8J9VBU0"/>
<dbReference type="Proteomes" id="UP000838412">
    <property type="component" value="Chromosome 1"/>
</dbReference>
<keyword evidence="2" id="KW-1185">Reference proteome</keyword>
<name>A0A8J9VBU0_BRALA</name>
<gene>
    <name evidence="1" type="primary">Hypp675</name>
    <name evidence="1" type="ORF">BLAG_LOCUS2107</name>
</gene>
<evidence type="ECO:0000313" key="1">
    <source>
        <dbReference type="EMBL" id="CAH1233297.1"/>
    </source>
</evidence>
<evidence type="ECO:0000313" key="2">
    <source>
        <dbReference type="Proteomes" id="UP000838412"/>
    </source>
</evidence>
<dbReference type="EMBL" id="OV696686">
    <property type="protein sequence ID" value="CAH1233297.1"/>
    <property type="molecule type" value="Genomic_DNA"/>
</dbReference>
<protein>
    <submittedName>
        <fullName evidence="1">Hypp675 protein</fullName>
    </submittedName>
</protein>
<organism evidence="1 2">
    <name type="scientific">Branchiostoma lanceolatum</name>
    <name type="common">Common lancelet</name>
    <name type="synonym">Amphioxus lanceolatum</name>
    <dbReference type="NCBI Taxonomy" id="7740"/>
    <lineage>
        <taxon>Eukaryota</taxon>
        <taxon>Metazoa</taxon>
        <taxon>Chordata</taxon>
        <taxon>Cephalochordata</taxon>
        <taxon>Leptocardii</taxon>
        <taxon>Amphioxiformes</taxon>
        <taxon>Branchiostomatidae</taxon>
        <taxon>Branchiostoma</taxon>
    </lineage>
</organism>
<sequence length="76" mass="8642">MATTRSGRTIKPPQRLCDAESVFEEEFQRVEDEISVIRASLAVTPEDQLTPLRTSVSPEEALQREREALLEEIKTL</sequence>
<reference evidence="1" key="1">
    <citation type="submission" date="2022-01" db="EMBL/GenBank/DDBJ databases">
        <authorList>
            <person name="Braso-Vives M."/>
        </authorList>
    </citation>
    <scope>NUCLEOTIDE SEQUENCE</scope>
</reference>